<keyword evidence="1" id="KW-0812">Transmembrane</keyword>
<sequence length="177" mass="20082">MASDYVFSVRGIVRGYQLFPDQGPLKEFFLDDSEGIETPIRLRGVELPMRDGHDVEVFFVREEASTADRPLLACNYSIHKVEEIREADPRKKKEKGGALPGCGLSIVWMLLAIFALGLGFLPAILVGAVIWYFYRQVPVDKYIGNSARHHKHRKLLEAFIVRKYGGKLSFDAEVVER</sequence>
<organism evidence="2 3">
    <name type="scientific">Rhodobium orientis</name>
    <dbReference type="NCBI Taxonomy" id="34017"/>
    <lineage>
        <taxon>Bacteria</taxon>
        <taxon>Pseudomonadati</taxon>
        <taxon>Pseudomonadota</taxon>
        <taxon>Alphaproteobacteria</taxon>
        <taxon>Hyphomicrobiales</taxon>
        <taxon>Rhodobiaceae</taxon>
        <taxon>Rhodobium</taxon>
    </lineage>
</organism>
<evidence type="ECO:0000313" key="2">
    <source>
        <dbReference type="EMBL" id="RAI24949.1"/>
    </source>
</evidence>
<evidence type="ECO:0000256" key="1">
    <source>
        <dbReference type="SAM" id="Phobius"/>
    </source>
</evidence>
<comment type="caution">
    <text evidence="2">The sequence shown here is derived from an EMBL/GenBank/DDBJ whole genome shotgun (WGS) entry which is preliminary data.</text>
</comment>
<dbReference type="RefSeq" id="WP_111436241.1">
    <property type="nucleotide sequence ID" value="NZ_JACIGG010000002.1"/>
</dbReference>
<keyword evidence="3" id="KW-1185">Reference proteome</keyword>
<dbReference type="EMBL" id="NPEV01000061">
    <property type="protein sequence ID" value="RAI24949.1"/>
    <property type="molecule type" value="Genomic_DNA"/>
</dbReference>
<dbReference type="AlphaFoldDB" id="A0A327JF30"/>
<dbReference type="Proteomes" id="UP000249299">
    <property type="component" value="Unassembled WGS sequence"/>
</dbReference>
<proteinExistence type="predicted"/>
<evidence type="ECO:0000313" key="3">
    <source>
        <dbReference type="Proteomes" id="UP000249299"/>
    </source>
</evidence>
<gene>
    <name evidence="2" type="ORF">CH339_20440</name>
</gene>
<feature type="transmembrane region" description="Helical" evidence="1">
    <location>
        <begin position="106"/>
        <end position="134"/>
    </location>
</feature>
<accession>A0A327JF30</accession>
<reference evidence="2 3" key="1">
    <citation type="submission" date="2017-07" db="EMBL/GenBank/DDBJ databases">
        <title>Draft Genome Sequences of Select Purple Nonsulfur Bacteria.</title>
        <authorList>
            <person name="Lasarre B."/>
            <person name="Mckinlay J.B."/>
        </authorList>
    </citation>
    <scope>NUCLEOTIDE SEQUENCE [LARGE SCALE GENOMIC DNA]</scope>
    <source>
        <strain evidence="2 3">DSM 11290</strain>
    </source>
</reference>
<name>A0A327JF30_9HYPH</name>
<keyword evidence="1" id="KW-1133">Transmembrane helix</keyword>
<protein>
    <submittedName>
        <fullName evidence="2">Uncharacterized protein</fullName>
    </submittedName>
</protein>
<keyword evidence="1" id="KW-0472">Membrane</keyword>